<dbReference type="PROSITE" id="PS00108">
    <property type="entry name" value="PROTEIN_KINASE_ST"/>
    <property type="match status" value="1"/>
</dbReference>
<keyword evidence="5" id="KW-0433">Leucine-rich repeat</keyword>
<feature type="signal peptide" evidence="20">
    <location>
        <begin position="1"/>
        <end position="23"/>
    </location>
</feature>
<dbReference type="PANTHER" id="PTHR45631">
    <property type="entry name" value="OS07G0107800 PROTEIN-RELATED"/>
    <property type="match status" value="1"/>
</dbReference>
<dbReference type="AlphaFoldDB" id="A0A922GAA6"/>
<proteinExistence type="predicted"/>
<dbReference type="PROSITE" id="PS00107">
    <property type="entry name" value="PROTEIN_KINASE_ATP"/>
    <property type="match status" value="1"/>
</dbReference>
<dbReference type="InterPro" id="IPR001611">
    <property type="entry name" value="Leu-rich_rpt"/>
</dbReference>
<accession>A0A922GAA6</accession>
<evidence type="ECO:0000313" key="23">
    <source>
        <dbReference type="Proteomes" id="UP000811246"/>
    </source>
</evidence>
<dbReference type="PANTHER" id="PTHR45631:SF212">
    <property type="entry name" value="PROTEIN KINASE DOMAIN-CONTAINING PROTEIN"/>
    <property type="match status" value="1"/>
</dbReference>
<keyword evidence="14 19" id="KW-0472">Membrane</keyword>
<dbReference type="InterPro" id="IPR001245">
    <property type="entry name" value="Ser-Thr/Tyr_kinase_cat_dom"/>
</dbReference>
<dbReference type="InterPro" id="IPR017441">
    <property type="entry name" value="Protein_kinase_ATP_BS"/>
</dbReference>
<organism evidence="22 23">
    <name type="scientific">Carya illinoinensis</name>
    <name type="common">Pecan</name>
    <dbReference type="NCBI Taxonomy" id="32201"/>
    <lineage>
        <taxon>Eukaryota</taxon>
        <taxon>Viridiplantae</taxon>
        <taxon>Streptophyta</taxon>
        <taxon>Embryophyta</taxon>
        <taxon>Tracheophyta</taxon>
        <taxon>Spermatophyta</taxon>
        <taxon>Magnoliopsida</taxon>
        <taxon>eudicotyledons</taxon>
        <taxon>Gunneridae</taxon>
        <taxon>Pentapetalae</taxon>
        <taxon>rosids</taxon>
        <taxon>fabids</taxon>
        <taxon>Fagales</taxon>
        <taxon>Juglandaceae</taxon>
        <taxon>Carya</taxon>
    </lineage>
</organism>
<dbReference type="GO" id="GO:0004674">
    <property type="term" value="F:protein serine/threonine kinase activity"/>
    <property type="evidence" value="ECO:0007669"/>
    <property type="project" value="UniProtKB-KW"/>
</dbReference>
<protein>
    <recommendedName>
        <fullName evidence="2">non-specific serine/threonine protein kinase</fullName>
        <ecNumber evidence="2">2.7.11.1</ecNumber>
    </recommendedName>
</protein>
<evidence type="ECO:0000256" key="7">
    <source>
        <dbReference type="ARBA" id="ARBA00022692"/>
    </source>
</evidence>
<keyword evidence="4" id="KW-0597">Phosphoprotein</keyword>
<evidence type="ECO:0000256" key="17">
    <source>
        <dbReference type="ARBA" id="ARBA00048679"/>
    </source>
</evidence>
<keyword evidence="15" id="KW-0675">Receptor</keyword>
<sequence>MLSALKGCHFWVLATAVLGVGNSDPAAAGNNIRHGGRKLAEIPGGERQKKREKLKGTEGPIIYCWNTQVFGVLLIPYVFLGRALKLYLLRKTEIMADIGAITEIPLVLKACLFFVVATAVLGVGNSEHAAAGNINIRHDGRKLAEIPAGFISIDCGSNEDYFENRTGIRYVTDEGFIDTGIAKTASPDLSKTYVRPLKNLRSFPQGKRNCYSLKPDQGKNNKFLIRARFLYGNYDGKNQGPEFDLYLGVNKWTTVKRTDAKNYEIIHLLSTDYIDVCLLNTGQGVPFISALELRRLDNSIYPITAGGALQNDDRWDVGIANTSTVPGTIRYRDDVYDRYWYAEQVGQDLIPVSSVSTIYTNSTDNAYELPAQVLKTASKTKNASVALKVSWTALDTVSKYYVYLHFAEIEKFEPGQQRELTIDLNGERSLLDSFKLEYLKPLTIAQDDPPISGGGTLYVLINAAQGTTIPPILNAYEIYRLVELPNKPTAQDDVTAMLEIKAQYSVTRNWQGDPCVPSNYSWDGLNCNNDSPPRIISLNLSSSKLTGEIATSFSKLELIQSLDLSFNDLTGPLPEVLGQIPKLKTLDLRGNKLTGPVPEALLEQFRNGKLDLRVDAHPDLCLYTPCKGKKKKEFFIPVLASSITAVLILLFIIIALAIYRRKRGSDMVTKPSIKSKNQKYSYSEVVKITNNFRTIIGKGGFGNVYLGKLKDGFQVAVKLLSPSSNQGYKEFKAEAQLLMVLHHGNLVTLVGYCDDGKKKALIYEYMANGNLQQHLLVTNPNVLTWNERLCIAVDAAHGLEYLHDGCKPPIIHRDLKPANILLNEQMQAKIADFGLSRSFATENDTHVSTSPAGTFGYVDPEFATFGNFNKKSDIYSFGIILFELITGRPAIKRGPVQNIHIFDWVYPLIERADIQNIVDPRLEGEFNTNSAWKVVEIAMSCALPVAIQRPDVSRVLAELKECLALEMTHGRSQSMTIECRTSSMPHNTFHLELESEIAPVAR</sequence>
<dbReference type="EC" id="2.7.11.1" evidence="2"/>
<dbReference type="Proteomes" id="UP000811246">
    <property type="component" value="Chromosome 1"/>
</dbReference>
<dbReference type="Pfam" id="PF12819">
    <property type="entry name" value="Malectin_like"/>
    <property type="match status" value="1"/>
</dbReference>
<dbReference type="InterPro" id="IPR000719">
    <property type="entry name" value="Prot_kinase_dom"/>
</dbReference>
<evidence type="ECO:0000259" key="21">
    <source>
        <dbReference type="PROSITE" id="PS50011"/>
    </source>
</evidence>
<keyword evidence="11" id="KW-0418">Kinase</keyword>
<comment type="catalytic activity">
    <reaction evidence="16">
        <text>L-threonyl-[protein] + ATP = O-phospho-L-threonyl-[protein] + ADP + H(+)</text>
        <dbReference type="Rhea" id="RHEA:46608"/>
        <dbReference type="Rhea" id="RHEA-COMP:11060"/>
        <dbReference type="Rhea" id="RHEA-COMP:11605"/>
        <dbReference type="ChEBI" id="CHEBI:15378"/>
        <dbReference type="ChEBI" id="CHEBI:30013"/>
        <dbReference type="ChEBI" id="CHEBI:30616"/>
        <dbReference type="ChEBI" id="CHEBI:61977"/>
        <dbReference type="ChEBI" id="CHEBI:456216"/>
        <dbReference type="EC" id="2.7.11.1"/>
    </reaction>
</comment>
<dbReference type="GO" id="GO:0005524">
    <property type="term" value="F:ATP binding"/>
    <property type="evidence" value="ECO:0007669"/>
    <property type="project" value="UniProtKB-UniRule"/>
</dbReference>
<evidence type="ECO:0000256" key="11">
    <source>
        <dbReference type="ARBA" id="ARBA00022777"/>
    </source>
</evidence>
<evidence type="ECO:0000256" key="18">
    <source>
        <dbReference type="PROSITE-ProRule" id="PRU10141"/>
    </source>
</evidence>
<evidence type="ECO:0000256" key="4">
    <source>
        <dbReference type="ARBA" id="ARBA00022553"/>
    </source>
</evidence>
<name>A0A922GAA6_CARIL</name>
<evidence type="ECO:0000256" key="10">
    <source>
        <dbReference type="ARBA" id="ARBA00022741"/>
    </source>
</evidence>
<comment type="caution">
    <text evidence="22">The sequence shown here is derived from an EMBL/GenBank/DDBJ whole genome shotgun (WGS) entry which is preliminary data.</text>
</comment>
<reference evidence="22" key="1">
    <citation type="submission" date="2021-01" db="EMBL/GenBank/DDBJ databases">
        <authorList>
            <person name="Lovell J.T."/>
            <person name="Bentley N."/>
            <person name="Bhattarai G."/>
            <person name="Jenkins J.W."/>
            <person name="Sreedasyam A."/>
            <person name="Alarcon Y."/>
            <person name="Bock C."/>
            <person name="Boston L."/>
            <person name="Carlson J."/>
            <person name="Cervantes K."/>
            <person name="Clermont K."/>
            <person name="Krom N."/>
            <person name="Kubenka K."/>
            <person name="Mamidi S."/>
            <person name="Mattison C."/>
            <person name="Monteros M."/>
            <person name="Pisani C."/>
            <person name="Plott C."/>
            <person name="Rajasekar S."/>
            <person name="Rhein H.S."/>
            <person name="Rohla C."/>
            <person name="Song M."/>
            <person name="Hilaire R.S."/>
            <person name="Shu S."/>
            <person name="Wells L."/>
            <person name="Wang X."/>
            <person name="Webber J."/>
            <person name="Heerema R.J."/>
            <person name="Klein P."/>
            <person name="Conner P."/>
            <person name="Grauke L."/>
            <person name="Grimwood J."/>
            <person name="Schmutz J."/>
            <person name="Randall J.J."/>
        </authorList>
    </citation>
    <scope>NUCLEOTIDE SEQUENCE</scope>
    <source>
        <tissue evidence="22">Leaf</tissue>
    </source>
</reference>
<comment type="subcellular location">
    <subcellularLocation>
        <location evidence="1">Membrane</location>
        <topology evidence="1">Single-pass membrane protein</topology>
    </subcellularLocation>
</comment>
<feature type="binding site" evidence="18">
    <location>
        <position position="718"/>
    </location>
    <ligand>
        <name>ATP</name>
        <dbReference type="ChEBI" id="CHEBI:30616"/>
    </ligand>
</feature>
<keyword evidence="13 19" id="KW-1133">Transmembrane helix</keyword>
<evidence type="ECO:0000256" key="16">
    <source>
        <dbReference type="ARBA" id="ARBA00047899"/>
    </source>
</evidence>
<feature type="transmembrane region" description="Helical" evidence="19">
    <location>
        <begin position="634"/>
        <end position="659"/>
    </location>
</feature>
<evidence type="ECO:0000256" key="9">
    <source>
        <dbReference type="ARBA" id="ARBA00022737"/>
    </source>
</evidence>
<feature type="transmembrane region" description="Helical" evidence="19">
    <location>
        <begin position="60"/>
        <end position="80"/>
    </location>
</feature>
<evidence type="ECO:0000256" key="12">
    <source>
        <dbReference type="ARBA" id="ARBA00022840"/>
    </source>
</evidence>
<dbReference type="FunFam" id="3.30.200.20:FF:000394">
    <property type="entry name" value="Leucine-rich repeat receptor-like protein kinase"/>
    <property type="match status" value="1"/>
</dbReference>
<evidence type="ECO:0000256" key="20">
    <source>
        <dbReference type="SAM" id="SignalP"/>
    </source>
</evidence>
<feature type="domain" description="Protein kinase" evidence="21">
    <location>
        <begin position="690"/>
        <end position="963"/>
    </location>
</feature>
<keyword evidence="3" id="KW-0723">Serine/threonine-protein kinase</keyword>
<evidence type="ECO:0000256" key="15">
    <source>
        <dbReference type="ARBA" id="ARBA00023170"/>
    </source>
</evidence>
<dbReference type="Pfam" id="PF13855">
    <property type="entry name" value="LRR_8"/>
    <property type="match status" value="1"/>
</dbReference>
<evidence type="ECO:0000256" key="6">
    <source>
        <dbReference type="ARBA" id="ARBA00022679"/>
    </source>
</evidence>
<dbReference type="CDD" id="cd14066">
    <property type="entry name" value="STKc_IRAK"/>
    <property type="match status" value="1"/>
</dbReference>
<evidence type="ECO:0000256" key="1">
    <source>
        <dbReference type="ARBA" id="ARBA00004167"/>
    </source>
</evidence>
<evidence type="ECO:0000256" key="3">
    <source>
        <dbReference type="ARBA" id="ARBA00022527"/>
    </source>
</evidence>
<feature type="chain" id="PRO_5037669855" description="non-specific serine/threonine protein kinase" evidence="20">
    <location>
        <begin position="24"/>
        <end position="1002"/>
    </location>
</feature>
<keyword evidence="8 20" id="KW-0732">Signal</keyword>
<dbReference type="FunFam" id="1.10.510.10:FF:000146">
    <property type="entry name" value="LRR receptor-like serine/threonine-protein kinase IOS1"/>
    <property type="match status" value="1"/>
</dbReference>
<dbReference type="InterPro" id="IPR008271">
    <property type="entry name" value="Ser/Thr_kinase_AS"/>
</dbReference>
<evidence type="ECO:0000256" key="8">
    <source>
        <dbReference type="ARBA" id="ARBA00022729"/>
    </source>
</evidence>
<keyword evidence="10 18" id="KW-0547">Nucleotide-binding</keyword>
<dbReference type="PROSITE" id="PS50011">
    <property type="entry name" value="PROTEIN_KINASE_DOM"/>
    <property type="match status" value="1"/>
</dbReference>
<keyword evidence="9" id="KW-0677">Repeat</keyword>
<evidence type="ECO:0000256" key="13">
    <source>
        <dbReference type="ARBA" id="ARBA00022989"/>
    </source>
</evidence>
<dbReference type="FunFam" id="3.80.10.10:FF:000129">
    <property type="entry name" value="Leucine-rich repeat receptor-like kinase"/>
    <property type="match status" value="1"/>
</dbReference>
<keyword evidence="7 19" id="KW-0812">Transmembrane</keyword>
<evidence type="ECO:0000256" key="2">
    <source>
        <dbReference type="ARBA" id="ARBA00012513"/>
    </source>
</evidence>
<evidence type="ECO:0000256" key="14">
    <source>
        <dbReference type="ARBA" id="ARBA00023136"/>
    </source>
</evidence>
<dbReference type="GO" id="GO:0016020">
    <property type="term" value="C:membrane"/>
    <property type="evidence" value="ECO:0007669"/>
    <property type="project" value="UniProtKB-SubCell"/>
</dbReference>
<evidence type="ECO:0000256" key="19">
    <source>
        <dbReference type="SAM" id="Phobius"/>
    </source>
</evidence>
<evidence type="ECO:0000313" key="22">
    <source>
        <dbReference type="EMBL" id="KAG6733545.1"/>
    </source>
</evidence>
<keyword evidence="6" id="KW-0808">Transferase</keyword>
<gene>
    <name evidence="22" type="ORF">I3842_01G229800</name>
</gene>
<dbReference type="Pfam" id="PF07714">
    <property type="entry name" value="PK_Tyr_Ser-Thr"/>
    <property type="match status" value="1"/>
</dbReference>
<evidence type="ECO:0000256" key="5">
    <source>
        <dbReference type="ARBA" id="ARBA00022614"/>
    </source>
</evidence>
<comment type="catalytic activity">
    <reaction evidence="17">
        <text>L-seryl-[protein] + ATP = O-phospho-L-seryl-[protein] + ADP + H(+)</text>
        <dbReference type="Rhea" id="RHEA:17989"/>
        <dbReference type="Rhea" id="RHEA-COMP:9863"/>
        <dbReference type="Rhea" id="RHEA-COMP:11604"/>
        <dbReference type="ChEBI" id="CHEBI:15378"/>
        <dbReference type="ChEBI" id="CHEBI:29999"/>
        <dbReference type="ChEBI" id="CHEBI:30616"/>
        <dbReference type="ChEBI" id="CHEBI:83421"/>
        <dbReference type="ChEBI" id="CHEBI:456216"/>
        <dbReference type="EC" id="2.7.11.1"/>
    </reaction>
</comment>
<keyword evidence="12 18" id="KW-0067">ATP-binding</keyword>
<dbReference type="EMBL" id="CM031825">
    <property type="protein sequence ID" value="KAG6733545.1"/>
    <property type="molecule type" value="Genomic_DNA"/>
</dbReference>
<dbReference type="InterPro" id="IPR024788">
    <property type="entry name" value="Malectin-like_Carb-bd_dom"/>
</dbReference>
<dbReference type="SMART" id="SM00220">
    <property type="entry name" value="S_TKc"/>
    <property type="match status" value="1"/>
</dbReference>